<dbReference type="Pfam" id="PF23250">
    <property type="entry name" value="zf_DPOE_2"/>
    <property type="match status" value="1"/>
</dbReference>
<dbReference type="Pfam" id="PF03104">
    <property type="entry name" value="DNA_pol_B_exo1"/>
    <property type="match status" value="1"/>
</dbReference>
<dbReference type="InterPro" id="IPR012337">
    <property type="entry name" value="RNaseH-like_sf"/>
</dbReference>
<evidence type="ECO:0000256" key="4">
    <source>
        <dbReference type="ARBA" id="ARBA00022485"/>
    </source>
</evidence>
<dbReference type="InterPro" id="IPR023211">
    <property type="entry name" value="DNA_pol_palm_dom_sf"/>
</dbReference>
<dbReference type="InterPro" id="IPR042087">
    <property type="entry name" value="DNA_pol_B_thumb"/>
</dbReference>
<dbReference type="Pfam" id="PF00136">
    <property type="entry name" value="DNA_pol_B"/>
    <property type="match status" value="1"/>
</dbReference>
<dbReference type="EC" id="2.7.7.7" evidence="16"/>
<keyword evidence="5 16" id="KW-0808">Transferase</keyword>
<dbReference type="InterPro" id="IPR013697">
    <property type="entry name" value="DNA_pol_e_suA_C"/>
</dbReference>
<dbReference type="Proteomes" id="UP001258017">
    <property type="component" value="Unassembled WGS sequence"/>
</dbReference>
<dbReference type="SUPFAM" id="SSF56672">
    <property type="entry name" value="DNA/RNA polymerases"/>
    <property type="match status" value="1"/>
</dbReference>
<feature type="region of interest" description="Disordered" evidence="17">
    <location>
        <begin position="1"/>
        <end position="37"/>
    </location>
</feature>
<dbReference type="InterPro" id="IPR043502">
    <property type="entry name" value="DNA/RNA_pol_sf"/>
</dbReference>
<dbReference type="Gene3D" id="1.10.132.60">
    <property type="entry name" value="DNA polymerase family B, C-terminal domain"/>
    <property type="match status" value="1"/>
</dbReference>
<dbReference type="FunFam" id="3.30.420.10:FF:000010">
    <property type="entry name" value="DNA polymerase epsilon catalytic subunit"/>
    <property type="match status" value="1"/>
</dbReference>
<dbReference type="InterPro" id="IPR006133">
    <property type="entry name" value="DNA-dir_DNA_pol_B_exonuc"/>
</dbReference>
<keyword evidence="10 16" id="KW-0862">Zinc</keyword>
<evidence type="ECO:0000256" key="9">
    <source>
        <dbReference type="ARBA" id="ARBA00022771"/>
    </source>
</evidence>
<evidence type="ECO:0000256" key="12">
    <source>
        <dbReference type="ARBA" id="ARBA00023004"/>
    </source>
</evidence>
<comment type="similarity">
    <text evidence="3 16">Belongs to the DNA polymerase type-B family.</text>
</comment>
<dbReference type="InterPro" id="IPR055191">
    <property type="entry name" value="POL2_thumb"/>
</dbReference>
<feature type="compositionally biased region" description="Basic and acidic residues" evidence="17">
    <location>
        <begin position="16"/>
        <end position="25"/>
    </location>
</feature>
<evidence type="ECO:0000313" key="19">
    <source>
        <dbReference type="EMBL" id="KAK2587386.1"/>
    </source>
</evidence>
<evidence type="ECO:0000256" key="10">
    <source>
        <dbReference type="ARBA" id="ARBA00022833"/>
    </source>
</evidence>
<reference evidence="19" key="1">
    <citation type="submission" date="2021-08" db="EMBL/GenBank/DDBJ databases">
        <authorList>
            <person name="Misof B."/>
            <person name="Oliver O."/>
            <person name="Podsiadlowski L."/>
            <person name="Donath A."/>
            <person name="Peters R."/>
            <person name="Mayer C."/>
            <person name="Rust J."/>
            <person name="Gunkel S."/>
            <person name="Lesny P."/>
            <person name="Martin S."/>
            <person name="Oeyen J.P."/>
            <person name="Petersen M."/>
            <person name="Panagiotis P."/>
            <person name="Wilbrandt J."/>
            <person name="Tanja T."/>
        </authorList>
    </citation>
    <scope>NUCLEOTIDE SEQUENCE</scope>
    <source>
        <strain evidence="19">GBR_01_08_01A</strain>
        <tissue evidence="19">Thorax + abdomen</tissue>
    </source>
</reference>
<dbReference type="InterPro" id="IPR036397">
    <property type="entry name" value="RNaseH_sf"/>
</dbReference>
<dbReference type="InterPro" id="IPR006134">
    <property type="entry name" value="DNA-dir_DNA_pol_B_multi_dom"/>
</dbReference>
<dbReference type="PANTHER" id="PTHR10670">
    <property type="entry name" value="DNA POLYMERASE EPSILON CATALYTIC SUBUNIT A"/>
    <property type="match status" value="1"/>
</dbReference>
<evidence type="ECO:0000256" key="13">
    <source>
        <dbReference type="ARBA" id="ARBA00023014"/>
    </source>
</evidence>
<dbReference type="Gene3D" id="1.10.287.690">
    <property type="entry name" value="Helix hairpin bin"/>
    <property type="match status" value="1"/>
</dbReference>
<dbReference type="Pfam" id="PF22912">
    <property type="entry name" value="zf-DPOE"/>
    <property type="match status" value="1"/>
</dbReference>
<dbReference type="GO" id="GO:0008270">
    <property type="term" value="F:zinc ion binding"/>
    <property type="evidence" value="ECO:0007669"/>
    <property type="project" value="UniProtKB-KW"/>
</dbReference>
<organism evidence="19 20">
    <name type="scientific">Odynerus spinipes</name>
    <dbReference type="NCBI Taxonomy" id="1348599"/>
    <lineage>
        <taxon>Eukaryota</taxon>
        <taxon>Metazoa</taxon>
        <taxon>Ecdysozoa</taxon>
        <taxon>Arthropoda</taxon>
        <taxon>Hexapoda</taxon>
        <taxon>Insecta</taxon>
        <taxon>Pterygota</taxon>
        <taxon>Neoptera</taxon>
        <taxon>Endopterygota</taxon>
        <taxon>Hymenoptera</taxon>
        <taxon>Apocrita</taxon>
        <taxon>Aculeata</taxon>
        <taxon>Vespoidea</taxon>
        <taxon>Vespidae</taxon>
        <taxon>Eumeninae</taxon>
        <taxon>Odynerus</taxon>
    </lineage>
</organism>
<evidence type="ECO:0000256" key="3">
    <source>
        <dbReference type="ARBA" id="ARBA00005755"/>
    </source>
</evidence>
<dbReference type="GO" id="GO:0008622">
    <property type="term" value="C:epsilon DNA polymerase complex"/>
    <property type="evidence" value="ECO:0007669"/>
    <property type="project" value="InterPro"/>
</dbReference>
<dbReference type="GO" id="GO:0045004">
    <property type="term" value="P:DNA replication proofreading"/>
    <property type="evidence" value="ECO:0007669"/>
    <property type="project" value="TreeGrafter"/>
</dbReference>
<evidence type="ECO:0000256" key="16">
    <source>
        <dbReference type="RuleBase" id="RU365029"/>
    </source>
</evidence>
<evidence type="ECO:0000256" key="17">
    <source>
        <dbReference type="SAM" id="MobiDB-lite"/>
    </source>
</evidence>
<dbReference type="SMART" id="SM01159">
    <property type="entry name" value="DUF1744"/>
    <property type="match status" value="1"/>
</dbReference>
<dbReference type="SUPFAM" id="SSF53098">
    <property type="entry name" value="Ribonuclease H-like"/>
    <property type="match status" value="1"/>
</dbReference>
<dbReference type="GO" id="GO:0003677">
    <property type="term" value="F:DNA binding"/>
    <property type="evidence" value="ECO:0007669"/>
    <property type="project" value="UniProtKB-KW"/>
</dbReference>
<dbReference type="Gene3D" id="3.30.420.10">
    <property type="entry name" value="Ribonuclease H-like superfamily/Ribonuclease H"/>
    <property type="match status" value="1"/>
</dbReference>
<dbReference type="FunFam" id="1.10.132.60:FF:000002">
    <property type="entry name" value="DNA polymerase epsilon catalytic subunit"/>
    <property type="match status" value="1"/>
</dbReference>
<dbReference type="GO" id="GO:0000278">
    <property type="term" value="P:mitotic cell cycle"/>
    <property type="evidence" value="ECO:0007669"/>
    <property type="project" value="TreeGrafter"/>
</dbReference>
<comment type="catalytic activity">
    <reaction evidence="16">
        <text>DNA(n) + a 2'-deoxyribonucleoside 5'-triphosphate = DNA(n+1) + diphosphate</text>
        <dbReference type="Rhea" id="RHEA:22508"/>
        <dbReference type="Rhea" id="RHEA-COMP:17339"/>
        <dbReference type="Rhea" id="RHEA-COMP:17340"/>
        <dbReference type="ChEBI" id="CHEBI:33019"/>
        <dbReference type="ChEBI" id="CHEBI:61560"/>
        <dbReference type="ChEBI" id="CHEBI:173112"/>
        <dbReference type="EC" id="2.7.7.7"/>
    </reaction>
</comment>
<keyword evidence="9 16" id="KW-0863">Zinc-finger</keyword>
<keyword evidence="13 16" id="KW-0411">Iron-sulfur</keyword>
<dbReference type="Gene3D" id="3.90.1600.10">
    <property type="entry name" value="Palm domain of DNA polymerase"/>
    <property type="match status" value="1"/>
</dbReference>
<keyword evidence="6 16" id="KW-0548">Nucleotidyltransferase</keyword>
<feature type="region of interest" description="Disordered" evidence="17">
    <location>
        <begin position="1191"/>
        <end position="1211"/>
    </location>
</feature>
<keyword evidence="12 16" id="KW-0408">Iron</keyword>
<evidence type="ECO:0000256" key="14">
    <source>
        <dbReference type="ARBA" id="ARBA00023125"/>
    </source>
</evidence>
<comment type="cofactor">
    <cofactor evidence="1 16">
        <name>[4Fe-4S] cluster</name>
        <dbReference type="ChEBI" id="CHEBI:49883"/>
    </cofactor>
</comment>
<dbReference type="GO" id="GO:0006272">
    <property type="term" value="P:leading strand elongation"/>
    <property type="evidence" value="ECO:0007669"/>
    <property type="project" value="TreeGrafter"/>
</dbReference>
<dbReference type="InterPro" id="IPR029703">
    <property type="entry name" value="POL2"/>
</dbReference>
<keyword evidence="8 16" id="KW-0479">Metal-binding</keyword>
<reference evidence="19" key="2">
    <citation type="journal article" date="2023" name="Commun. Biol.">
        <title>Intrasexual cuticular hydrocarbon dimorphism in a wasp sheds light on hydrocarbon biosynthesis genes in Hymenoptera.</title>
        <authorList>
            <person name="Moris V.C."/>
            <person name="Podsiadlowski L."/>
            <person name="Martin S."/>
            <person name="Oeyen J.P."/>
            <person name="Donath A."/>
            <person name="Petersen M."/>
            <person name="Wilbrandt J."/>
            <person name="Misof B."/>
            <person name="Liedtke D."/>
            <person name="Thamm M."/>
            <person name="Scheiner R."/>
            <person name="Schmitt T."/>
            <person name="Niehuis O."/>
        </authorList>
    </citation>
    <scope>NUCLEOTIDE SEQUENCE</scope>
    <source>
        <strain evidence="19">GBR_01_08_01A</strain>
    </source>
</reference>
<evidence type="ECO:0000256" key="15">
    <source>
        <dbReference type="ARBA" id="ARBA00023242"/>
    </source>
</evidence>
<dbReference type="Pfam" id="PF22634">
    <property type="entry name" value="POL2_thumb"/>
    <property type="match status" value="1"/>
</dbReference>
<dbReference type="GO" id="GO:0008310">
    <property type="term" value="F:single-stranded DNA 3'-5' DNA exonuclease activity"/>
    <property type="evidence" value="ECO:0007669"/>
    <property type="project" value="TreeGrafter"/>
</dbReference>
<evidence type="ECO:0000259" key="18">
    <source>
        <dbReference type="SMART" id="SM01159"/>
    </source>
</evidence>
<evidence type="ECO:0000256" key="7">
    <source>
        <dbReference type="ARBA" id="ARBA00022705"/>
    </source>
</evidence>
<evidence type="ECO:0000256" key="2">
    <source>
        <dbReference type="ARBA" id="ARBA00004123"/>
    </source>
</evidence>
<keyword evidence="20" id="KW-1185">Reference proteome</keyword>
<dbReference type="FunFam" id="3.90.1600.10:FF:000006">
    <property type="entry name" value="DNA polymerase epsilon catalytic subunit"/>
    <property type="match status" value="1"/>
</dbReference>
<evidence type="ECO:0000256" key="11">
    <source>
        <dbReference type="ARBA" id="ARBA00022932"/>
    </source>
</evidence>
<keyword evidence="7 16" id="KW-0235">DNA replication</keyword>
<accession>A0AAD9VUE6</accession>
<dbReference type="GO" id="GO:0006287">
    <property type="term" value="P:base-excision repair, gap-filling"/>
    <property type="evidence" value="ECO:0007669"/>
    <property type="project" value="TreeGrafter"/>
</dbReference>
<dbReference type="GO" id="GO:0000166">
    <property type="term" value="F:nucleotide binding"/>
    <property type="evidence" value="ECO:0007669"/>
    <property type="project" value="InterPro"/>
</dbReference>
<comment type="function">
    <text evidence="16">DNA polymerase II participates in chromosomal DNA replication.</text>
</comment>
<dbReference type="InterPro" id="IPR006172">
    <property type="entry name" value="DNA-dir_DNA_pol_B"/>
</dbReference>
<dbReference type="GO" id="GO:0006297">
    <property type="term" value="P:nucleotide-excision repair, DNA gap filling"/>
    <property type="evidence" value="ECO:0007669"/>
    <property type="project" value="TreeGrafter"/>
</dbReference>
<protein>
    <recommendedName>
        <fullName evidence="16">DNA polymerase epsilon catalytic subunit</fullName>
        <ecNumber evidence="16">2.7.7.7</ecNumber>
    </recommendedName>
</protein>
<name>A0AAD9VUE6_9HYME</name>
<dbReference type="CDD" id="cd05535">
    <property type="entry name" value="POLBc_epsilon"/>
    <property type="match status" value="1"/>
</dbReference>
<dbReference type="InterPro" id="IPR054475">
    <property type="entry name" value="Znf-DPOE"/>
</dbReference>
<feature type="region of interest" description="Disordered" evidence="17">
    <location>
        <begin position="1937"/>
        <end position="1961"/>
    </location>
</feature>
<evidence type="ECO:0000313" key="20">
    <source>
        <dbReference type="Proteomes" id="UP001258017"/>
    </source>
</evidence>
<gene>
    <name evidence="19" type="ORF">KPH14_003102</name>
</gene>
<proteinExistence type="inferred from homology"/>
<keyword evidence="15 16" id="KW-0539">Nucleus</keyword>
<dbReference type="GO" id="GO:0051539">
    <property type="term" value="F:4 iron, 4 sulfur cluster binding"/>
    <property type="evidence" value="ECO:0007669"/>
    <property type="project" value="UniProtKB-KW"/>
</dbReference>
<keyword evidence="4 16" id="KW-0004">4Fe-4S</keyword>
<comment type="caution">
    <text evidence="19">The sequence shown here is derived from an EMBL/GenBank/DDBJ whole genome shotgun (WGS) entry which is preliminary data.</text>
</comment>
<evidence type="ECO:0000256" key="1">
    <source>
        <dbReference type="ARBA" id="ARBA00001966"/>
    </source>
</evidence>
<evidence type="ECO:0000256" key="5">
    <source>
        <dbReference type="ARBA" id="ARBA00022679"/>
    </source>
</evidence>
<feature type="domain" description="DNA polymerase epsilon catalytic subunit A C-terminal" evidence="18">
    <location>
        <begin position="1527"/>
        <end position="1929"/>
    </location>
</feature>
<dbReference type="Gene3D" id="3.30.342.10">
    <property type="entry name" value="DNA Polymerase, chain B, domain 1"/>
    <property type="match status" value="1"/>
</dbReference>
<evidence type="ECO:0000256" key="6">
    <source>
        <dbReference type="ARBA" id="ARBA00022695"/>
    </source>
</evidence>
<dbReference type="PANTHER" id="PTHR10670:SF0">
    <property type="entry name" value="DNA POLYMERASE EPSILON CATALYTIC SUBUNIT A"/>
    <property type="match status" value="1"/>
</dbReference>
<dbReference type="Pfam" id="PF08490">
    <property type="entry name" value="DUF1744"/>
    <property type="match status" value="1"/>
</dbReference>
<dbReference type="SMART" id="SM00486">
    <property type="entry name" value="POLBc"/>
    <property type="match status" value="1"/>
</dbReference>
<dbReference type="GO" id="GO:0003887">
    <property type="term" value="F:DNA-directed DNA polymerase activity"/>
    <property type="evidence" value="ECO:0007669"/>
    <property type="project" value="UniProtKB-KW"/>
</dbReference>
<evidence type="ECO:0000256" key="8">
    <source>
        <dbReference type="ARBA" id="ARBA00022723"/>
    </source>
</evidence>
<sequence length="2269" mass="261034">MTSLQNTGRFRRDRRNNKNERRDVNSEPSVPSEESSVGRLNQINENIRVDVLYGFYTVNDVKERVGFLINMHATEIREDDKRLSSGVDYYFLEEDCTRFKISLPYRPYFYILCRKDTLEEVSTFLYKKYSTYVVKIEPVSKEDLDLPNHLIGLKQKYLKLYFENTADLTKVRREIRSAVRANKEREKSRTYYSDMLSTVLNPHEEQRGKQIIDHMENILDIREYDIPHHQRVSIDLGIFCGAWYSVKSRGSEPAIITRRDDIIEPPEPVVLAYDIETTKLPLKFPDASTDQIMMISYMIDGQGYLITNREIISSDIEDFEYTPKPEFEGLFTIFNEINEKATIKRFFDHINDVKPHVFVSYNGDFFDWPFVEARAAIHNMTMKDLIGFSKNREGVYCSRPAMHLDCLNWVRRDSYLPVGSQGLKAVTKAKLRYDPVELDPEEMCRLASEEPQTLASYSVSDAVATYYLYQKYVHPFIFALCTIIPLEPDEVLRKGSGTLCESLLMVQAFKANIIFPNKEEAEFNKLTKHGHVLDQETYVGGHVEALESGVFRADIPCHFKIVPSMINELLDGVESALKYAIQEEEKVPMDMVTNLDDVVTEIKTKLLSLKDHPLRLENPVIYHLDVGAMYPNIILTNRLQPSAMVNEFVCAACDYNKPGALCKREMKWMWRGEYLAANLGEYQRIQQQLEIEKFPPLFPGGPQRAFHELSIKEQATYEKKRLTEYCRKVYKKPKITSTEERTQIICQKENSFYVDTVRAFRDRRYEYKALTKVAKQQVAAAVAKGDAGDIKSAKSREVLYDSLQLAHKCILNSFYGYVMRKGSRWHSMEMGGIVCYTGAHIIMKAREIIEKVGRPLELDTDGIWCVLPASFPDIVTVNTTHPKKSKLTISYPNAILNYMVKDQFTNHVYHELVDPENIMYEIRSENSIFFEVDGPYLAMVLPAAKEEGKKLKKRYAVFNFDGSLAELKGFEVKRRGELELIKNFQSSVFESFLKGNTLEECYASVAKVANHWLDILYSKCVDIPDTELYELITENKSMSRKLEDYGQQKSIAITTAKRLAEFLGDEMLKDAGLACKSVVAIKPAGAPVTERAVPLVIFQADSAVRKHYLRKWLKDPSLQNDDIRQILDWGYYIERLGSTIQKIITIPAAMQGIANPVPRVQHPDWLHKKVMEKSAKHKQKQISDFFSKVDTSCSNDDETDDDRNTGESCDIEDLAGRKGSFKVPVATVTKRKRRRSEEEEDNIKNKSWREVLGSPPPKGTTKKEFLAWLEFHKKKWQYQAKQRGHHTKKRSRITNNESEFSGGVIRNAQPATLSGFLRRAQKKILQTPWQIVELTSTNEPGMFRLWIMVDQELQRIRLVVPRIFYVNSREVRPDPGPNQLWKKCSRILPRSRKAYNLYQYSVPEALYQQHNEGLISDLTKPHIEGIYETQMSLEFRALLQLGCVCIVDPNAIRKIPDGSDTFLLEQLQFKSIAVQSYLPRWESMNHIFLYHHWSANHQRALWGLFLGRSKRAHIFVLDSVSFNQISNLNSLYAHEREVTAEKIGEDKVKMLPEEMQFVIKVETNFQQVCRVLQAALQAYQNEKHGNTILILQTAMDRATLTAEMPLLHEFPLISTHVRDVENLYSTIEWQKVGAKMMIRHYLKSQQILELMVEQCRFFHVPIGNIPADPTLFGADLFYARHLQKNNFILWCSPTEKPDLGGNENDDSRLLSAFEESSSCIINNSATYSSVCVELDIESLAVNTLLQHHNVHVIDGTNTFVAFSNIQKASLQEMVTGDAPASSIPSYDEATLCSPAFKVLQIMVNAWLRDVTIYKNVFADYQIIHFYRWLRSPNALLYDPALYRMLYNYMKKLFIQLIAAFKNLGCIIVSANFNKIIVCTKKRTLSDALGYVEFVVTTIRDKELFHSIEITAEQCWEYLIWLDLYNYAGIKGKLSQITDENSRQNEDEPSTSAVTSDNNDDDTPEVIMNWNLVSCLPKEAACQATFNAIIAGYISAIYQHICKHEETSDNLLGKKRINHSQDFVAPLGLGALENTADFAKKLISGEMSQKLFQIVQKIHKKIPEKVLTSQEHPDLDLDGKDSKTINPALELIKAVCKVLSLDKELENEVYDLQTNLLRLIRVGSFSDEIEWKDPCISLILPEIICKGCNHTRDIDLCKDTYVRIENNKYMWKCPLCETVYDNAEIEFLLTNTLNRKSMAYVLQDLQCCKCREIKRENMDERCTCGGDFKTLVSVKEIAQYAKKCKSVASKCEMSILAEVVNRMGLLPYEV</sequence>
<keyword evidence="14 16" id="KW-0238">DNA-binding</keyword>
<feature type="region of interest" description="Disordered" evidence="17">
    <location>
        <begin position="1226"/>
        <end position="1259"/>
    </location>
</feature>
<dbReference type="FunFam" id="1.10.287.690:FF:000005">
    <property type="entry name" value="DNA polymerase epsilon catalytic subunit"/>
    <property type="match status" value="1"/>
</dbReference>
<comment type="subcellular location">
    <subcellularLocation>
        <location evidence="2 16">Nucleus</location>
    </subcellularLocation>
</comment>
<dbReference type="CDD" id="cd05779">
    <property type="entry name" value="DNA_polB_epsilon_exo"/>
    <property type="match status" value="1"/>
</dbReference>
<keyword evidence="11 16" id="KW-0239">DNA-directed DNA polymerase</keyword>
<feature type="compositionally biased region" description="Low complexity" evidence="17">
    <location>
        <begin position="26"/>
        <end position="37"/>
    </location>
</feature>
<dbReference type="EMBL" id="JAIFRP010000007">
    <property type="protein sequence ID" value="KAK2587386.1"/>
    <property type="molecule type" value="Genomic_DNA"/>
</dbReference>